<organism evidence="12 13">
    <name type="scientific">Leersia perrieri</name>
    <dbReference type="NCBI Taxonomy" id="77586"/>
    <lineage>
        <taxon>Eukaryota</taxon>
        <taxon>Viridiplantae</taxon>
        <taxon>Streptophyta</taxon>
        <taxon>Embryophyta</taxon>
        <taxon>Tracheophyta</taxon>
        <taxon>Spermatophyta</taxon>
        <taxon>Magnoliopsida</taxon>
        <taxon>Liliopsida</taxon>
        <taxon>Poales</taxon>
        <taxon>Poaceae</taxon>
        <taxon>BOP clade</taxon>
        <taxon>Oryzoideae</taxon>
        <taxon>Oryzeae</taxon>
        <taxon>Oryzinae</taxon>
        <taxon>Leersia</taxon>
    </lineage>
</organism>
<evidence type="ECO:0000256" key="6">
    <source>
        <dbReference type="ARBA" id="ARBA00022989"/>
    </source>
</evidence>
<sequence>MFPHNSHRAASHATRSLLPHGAAPRALAMATATPTPIPHRTVSSQTLTLIPHISRRGCGGRVPAGARALALTAAPSSASVRSFRLRASRAPSLFDEAFPYVAAEWETIAKGWVCATAAVYCLSRAVPAAGRLPRALAAYCGAGGAEMMKGGLALAGLAAARSAAAYAQQALLWEAALRAAGRLRERAFEGVLARDLAFFEGRGGLSAGDIAHRINDEADDVADAVYSVLNTIVPTSLQLIAMSHQMVTINPLLSMVAATVIPCMWLVIASLGKRLRQISKEAHISLAMLTVYLNDVLPSMLTVKANNGEGKEILRFRKLVIDDLKTNLGKKKMKALIPQVVRATYIGGLVVLCAWSISVSGTSFDGEGFLSFLTALALAIEPIQDFGKAYNEYKQGEPALERIFDLTRFIPEAGDKASAVHLQSVKGDIKFNNVMFRYIDGMPPILDGVNLHIRSGETIAFAGPSGGGKTTLAKLLLRLYQPQSGYILLDNCDIQDIQLRCLRTHIAFVSQDAMLFSGTIAENIAYGDPMGSINMNKVEGAAKIANAEEFIKMLPEGYNSYVGQKGSILSGGQKQRLSIARAIYQNSSVLILDEATSALDSRSELLLKEALTNLMANHTVLIIAHRLEMILMADRIVLLEGGKLREITKSAFLSRDNQFSSLQGNSPKLGETNRHTVPVSRCVCSCNIQSRSGYDCPSSPARTGTLPPRIQCR</sequence>
<dbReference type="STRING" id="77586.A0A0D9W4P0"/>
<dbReference type="AlphaFoldDB" id="A0A0D9W4P0"/>
<dbReference type="EnsemblPlants" id="LPERR04G08660.1">
    <property type="protein sequence ID" value="LPERR04G08660.1"/>
    <property type="gene ID" value="LPERR04G08660"/>
</dbReference>
<proteinExistence type="predicted"/>
<dbReference type="InterPro" id="IPR036640">
    <property type="entry name" value="ABC1_TM_sf"/>
</dbReference>
<dbReference type="FunFam" id="3.40.50.300:FF:001371">
    <property type="entry name" value="ABC transporter ATP-binding protein"/>
    <property type="match status" value="1"/>
</dbReference>
<keyword evidence="5" id="KW-0067">ATP-binding</keyword>
<evidence type="ECO:0000256" key="9">
    <source>
        <dbReference type="SAM" id="Phobius"/>
    </source>
</evidence>
<dbReference type="Gene3D" id="1.20.1560.10">
    <property type="entry name" value="ABC transporter type 1, transmembrane domain"/>
    <property type="match status" value="1"/>
</dbReference>
<dbReference type="SMART" id="SM00382">
    <property type="entry name" value="AAA"/>
    <property type="match status" value="1"/>
</dbReference>
<evidence type="ECO:0000256" key="4">
    <source>
        <dbReference type="ARBA" id="ARBA00022741"/>
    </source>
</evidence>
<dbReference type="PANTHER" id="PTHR24221:SF630">
    <property type="entry name" value="ABC TRANSPORTER B FAMILY MEMBER 29, CHLOROPLASTIC"/>
    <property type="match status" value="1"/>
</dbReference>
<feature type="region of interest" description="Disordered" evidence="8">
    <location>
        <begin position="691"/>
        <end position="713"/>
    </location>
</feature>
<dbReference type="FunFam" id="1.20.1560.10:FF:000096">
    <property type="entry name" value="ABC transporter related"/>
    <property type="match status" value="1"/>
</dbReference>
<reference evidence="13" key="2">
    <citation type="submission" date="2013-12" db="EMBL/GenBank/DDBJ databases">
        <authorList>
            <person name="Yu Y."/>
            <person name="Lee S."/>
            <person name="de Baynast K."/>
            <person name="Wissotski M."/>
            <person name="Liu L."/>
            <person name="Talag J."/>
            <person name="Goicoechea J."/>
            <person name="Angelova A."/>
            <person name="Jetty R."/>
            <person name="Kudrna D."/>
            <person name="Golser W."/>
            <person name="Rivera L."/>
            <person name="Zhang J."/>
            <person name="Wing R."/>
        </authorList>
    </citation>
    <scope>NUCLEOTIDE SEQUENCE</scope>
</reference>
<dbReference type="InterPro" id="IPR017871">
    <property type="entry name" value="ABC_transporter-like_CS"/>
</dbReference>
<dbReference type="eggNOG" id="KOG0058">
    <property type="taxonomic scope" value="Eukaryota"/>
</dbReference>
<reference evidence="12 13" key="1">
    <citation type="submission" date="2012-08" db="EMBL/GenBank/DDBJ databases">
        <title>Oryza genome evolution.</title>
        <authorList>
            <person name="Wing R.A."/>
        </authorList>
    </citation>
    <scope>NUCLEOTIDE SEQUENCE</scope>
</reference>
<evidence type="ECO:0000259" key="11">
    <source>
        <dbReference type="PROSITE" id="PS50929"/>
    </source>
</evidence>
<dbReference type="Gene3D" id="3.40.50.300">
    <property type="entry name" value="P-loop containing nucleotide triphosphate hydrolases"/>
    <property type="match status" value="1"/>
</dbReference>
<dbReference type="PROSITE" id="PS00211">
    <property type="entry name" value="ABC_TRANSPORTER_1"/>
    <property type="match status" value="1"/>
</dbReference>
<keyword evidence="4" id="KW-0547">Nucleotide-binding</keyword>
<dbReference type="InterPro" id="IPR027417">
    <property type="entry name" value="P-loop_NTPase"/>
</dbReference>
<keyword evidence="6 9" id="KW-1133">Transmembrane helix</keyword>
<dbReference type="Proteomes" id="UP000032180">
    <property type="component" value="Chromosome 4"/>
</dbReference>
<name>A0A0D9W4P0_9ORYZ</name>
<evidence type="ECO:0000313" key="13">
    <source>
        <dbReference type="Proteomes" id="UP000032180"/>
    </source>
</evidence>
<dbReference type="InterPro" id="IPR011527">
    <property type="entry name" value="ABC1_TM_dom"/>
</dbReference>
<feature type="domain" description="ABC transmembrane type-1" evidence="11">
    <location>
        <begin position="151"/>
        <end position="395"/>
    </location>
</feature>
<dbReference type="Pfam" id="PF00005">
    <property type="entry name" value="ABC_tran"/>
    <property type="match status" value="1"/>
</dbReference>
<reference evidence="12" key="3">
    <citation type="submission" date="2015-04" db="UniProtKB">
        <authorList>
            <consortium name="EnsemblPlants"/>
        </authorList>
    </citation>
    <scope>IDENTIFICATION</scope>
</reference>
<dbReference type="GO" id="GO:0016887">
    <property type="term" value="F:ATP hydrolysis activity"/>
    <property type="evidence" value="ECO:0007669"/>
    <property type="project" value="InterPro"/>
</dbReference>
<dbReference type="SUPFAM" id="SSF90123">
    <property type="entry name" value="ABC transporter transmembrane region"/>
    <property type="match status" value="1"/>
</dbReference>
<evidence type="ECO:0000259" key="10">
    <source>
        <dbReference type="PROSITE" id="PS50893"/>
    </source>
</evidence>
<keyword evidence="3 9" id="KW-0812">Transmembrane</keyword>
<evidence type="ECO:0000256" key="8">
    <source>
        <dbReference type="SAM" id="MobiDB-lite"/>
    </source>
</evidence>
<evidence type="ECO:0008006" key="14">
    <source>
        <dbReference type="Google" id="ProtNLM"/>
    </source>
</evidence>
<feature type="transmembrane region" description="Helical" evidence="9">
    <location>
        <begin position="340"/>
        <end position="357"/>
    </location>
</feature>
<dbReference type="Gramene" id="LPERR04G08660.1">
    <property type="protein sequence ID" value="LPERR04G08660.1"/>
    <property type="gene ID" value="LPERR04G08660"/>
</dbReference>
<keyword evidence="13" id="KW-1185">Reference proteome</keyword>
<accession>A0A0D9W4P0</accession>
<evidence type="ECO:0000256" key="2">
    <source>
        <dbReference type="ARBA" id="ARBA00022448"/>
    </source>
</evidence>
<comment type="subcellular location">
    <subcellularLocation>
        <location evidence="1">Membrane</location>
        <topology evidence="1">Multi-pass membrane protein</topology>
    </subcellularLocation>
</comment>
<dbReference type="Pfam" id="PF00664">
    <property type="entry name" value="ABC_membrane"/>
    <property type="match status" value="1"/>
</dbReference>
<feature type="transmembrane region" description="Helical" evidence="9">
    <location>
        <begin position="252"/>
        <end position="271"/>
    </location>
</feature>
<dbReference type="PROSITE" id="PS50929">
    <property type="entry name" value="ABC_TM1F"/>
    <property type="match status" value="1"/>
</dbReference>
<dbReference type="CDD" id="cd07346">
    <property type="entry name" value="ABC_6TM_exporters"/>
    <property type="match status" value="1"/>
</dbReference>
<dbReference type="GO" id="GO:0016020">
    <property type="term" value="C:membrane"/>
    <property type="evidence" value="ECO:0007669"/>
    <property type="project" value="UniProtKB-SubCell"/>
</dbReference>
<evidence type="ECO:0000256" key="3">
    <source>
        <dbReference type="ARBA" id="ARBA00022692"/>
    </source>
</evidence>
<dbReference type="InterPro" id="IPR003593">
    <property type="entry name" value="AAA+_ATPase"/>
</dbReference>
<dbReference type="GO" id="GO:0140359">
    <property type="term" value="F:ABC-type transporter activity"/>
    <property type="evidence" value="ECO:0007669"/>
    <property type="project" value="InterPro"/>
</dbReference>
<evidence type="ECO:0000256" key="7">
    <source>
        <dbReference type="ARBA" id="ARBA00023136"/>
    </source>
</evidence>
<dbReference type="PANTHER" id="PTHR24221">
    <property type="entry name" value="ATP-BINDING CASSETTE SUB-FAMILY B"/>
    <property type="match status" value="1"/>
</dbReference>
<dbReference type="GO" id="GO:0005524">
    <property type="term" value="F:ATP binding"/>
    <property type="evidence" value="ECO:0007669"/>
    <property type="project" value="UniProtKB-KW"/>
</dbReference>
<dbReference type="SUPFAM" id="SSF52540">
    <property type="entry name" value="P-loop containing nucleoside triphosphate hydrolases"/>
    <property type="match status" value="1"/>
</dbReference>
<keyword evidence="2" id="KW-0813">Transport</keyword>
<evidence type="ECO:0000256" key="5">
    <source>
        <dbReference type="ARBA" id="ARBA00022840"/>
    </source>
</evidence>
<dbReference type="InterPro" id="IPR039421">
    <property type="entry name" value="Type_1_exporter"/>
</dbReference>
<protein>
    <recommendedName>
        <fullName evidence="14">ABC transporter domain-containing protein</fullName>
    </recommendedName>
</protein>
<feature type="domain" description="ABC transporter" evidence="10">
    <location>
        <begin position="429"/>
        <end position="666"/>
    </location>
</feature>
<dbReference type="PROSITE" id="PS50893">
    <property type="entry name" value="ABC_TRANSPORTER_2"/>
    <property type="match status" value="1"/>
</dbReference>
<dbReference type="InterPro" id="IPR003439">
    <property type="entry name" value="ABC_transporter-like_ATP-bd"/>
</dbReference>
<evidence type="ECO:0000313" key="12">
    <source>
        <dbReference type="EnsemblPlants" id="LPERR04G08660.1"/>
    </source>
</evidence>
<keyword evidence="7 9" id="KW-0472">Membrane</keyword>
<evidence type="ECO:0000256" key="1">
    <source>
        <dbReference type="ARBA" id="ARBA00004141"/>
    </source>
</evidence>